<accession>A0A3A3FNK5</accession>
<dbReference type="PROSITE" id="PS51186">
    <property type="entry name" value="GNAT"/>
    <property type="match status" value="1"/>
</dbReference>
<dbReference type="EMBL" id="QYUO01000002">
    <property type="protein sequence ID" value="RJF96331.1"/>
    <property type="molecule type" value="Genomic_DNA"/>
</dbReference>
<comment type="caution">
    <text evidence="2">The sequence shown here is derived from an EMBL/GenBank/DDBJ whole genome shotgun (WGS) entry which is preliminary data.</text>
</comment>
<dbReference type="PANTHER" id="PTHR13355">
    <property type="entry name" value="GLUCOSAMINE 6-PHOSPHATE N-ACETYLTRANSFERASE"/>
    <property type="match status" value="1"/>
</dbReference>
<gene>
    <name evidence="2" type="ORF">D3871_20880</name>
</gene>
<proteinExistence type="predicted"/>
<evidence type="ECO:0000259" key="1">
    <source>
        <dbReference type="PROSITE" id="PS51186"/>
    </source>
</evidence>
<name>A0A3A3FNK5_9BURK</name>
<protein>
    <submittedName>
        <fullName evidence="2">GNAT family N-acetyltransferase</fullName>
    </submittedName>
</protein>
<reference evidence="3" key="1">
    <citation type="submission" date="2018-09" db="EMBL/GenBank/DDBJ databases">
        <authorList>
            <person name="Zhu H."/>
        </authorList>
    </citation>
    <scope>NUCLEOTIDE SEQUENCE [LARGE SCALE GENOMIC DNA]</scope>
    <source>
        <strain evidence="3">K1R23-30</strain>
    </source>
</reference>
<dbReference type="InterPro" id="IPR000182">
    <property type="entry name" value="GNAT_dom"/>
</dbReference>
<dbReference type="InterPro" id="IPR039143">
    <property type="entry name" value="GNPNAT1-like"/>
</dbReference>
<dbReference type="Gene3D" id="3.40.630.30">
    <property type="match status" value="1"/>
</dbReference>
<dbReference type="OrthoDB" id="9796171at2"/>
<keyword evidence="3" id="KW-1185">Reference proteome</keyword>
<dbReference type="SUPFAM" id="SSF55729">
    <property type="entry name" value="Acyl-CoA N-acyltransferases (Nat)"/>
    <property type="match status" value="1"/>
</dbReference>
<feature type="domain" description="N-acetyltransferase" evidence="1">
    <location>
        <begin position="1"/>
        <end position="139"/>
    </location>
</feature>
<organism evidence="2 3">
    <name type="scientific">Noviherbaspirillum saxi</name>
    <dbReference type="NCBI Taxonomy" id="2320863"/>
    <lineage>
        <taxon>Bacteria</taxon>
        <taxon>Pseudomonadati</taxon>
        <taxon>Pseudomonadota</taxon>
        <taxon>Betaproteobacteria</taxon>
        <taxon>Burkholderiales</taxon>
        <taxon>Oxalobacteraceae</taxon>
        <taxon>Noviherbaspirillum</taxon>
    </lineage>
</organism>
<evidence type="ECO:0000313" key="2">
    <source>
        <dbReference type="EMBL" id="RJF96331.1"/>
    </source>
</evidence>
<dbReference type="PANTHER" id="PTHR13355:SF11">
    <property type="entry name" value="GLUCOSAMINE 6-PHOSPHATE N-ACETYLTRANSFERASE"/>
    <property type="match status" value="1"/>
</dbReference>
<dbReference type="GO" id="GO:0004343">
    <property type="term" value="F:glucosamine 6-phosphate N-acetyltransferase activity"/>
    <property type="evidence" value="ECO:0007669"/>
    <property type="project" value="TreeGrafter"/>
</dbReference>
<dbReference type="AlphaFoldDB" id="A0A3A3FNK5"/>
<dbReference type="Proteomes" id="UP000265955">
    <property type="component" value="Unassembled WGS sequence"/>
</dbReference>
<evidence type="ECO:0000313" key="3">
    <source>
        <dbReference type="Proteomes" id="UP000265955"/>
    </source>
</evidence>
<sequence>MRLSLGDWALQQAGAKPVRHRVFVIEQKVPLDMEWDEMDAQCLHAVVHGDDGEPIATGRLLPDGHIGRMAVVKSMRGDGIGGLVLQALMEEARKRGDRSVVLSAQTQAEPFYQRHGFTREGEEFMEAGIPHVQMRHVFA</sequence>
<dbReference type="Pfam" id="PF13673">
    <property type="entry name" value="Acetyltransf_10"/>
    <property type="match status" value="1"/>
</dbReference>
<dbReference type="InterPro" id="IPR016181">
    <property type="entry name" value="Acyl_CoA_acyltransferase"/>
</dbReference>
<dbReference type="CDD" id="cd04301">
    <property type="entry name" value="NAT_SF"/>
    <property type="match status" value="1"/>
</dbReference>
<keyword evidence="2" id="KW-0808">Transferase</keyword>